<reference evidence="6 7" key="1">
    <citation type="submission" date="2024-09" db="EMBL/GenBank/DDBJ databases">
        <authorList>
            <person name="Sun Q."/>
            <person name="Mori K."/>
        </authorList>
    </citation>
    <scope>NUCLEOTIDE SEQUENCE [LARGE SCALE GENOMIC DNA]</scope>
    <source>
        <strain evidence="6 7">JCM 1334</strain>
    </source>
</reference>
<dbReference type="Proteomes" id="UP001589702">
    <property type="component" value="Unassembled WGS sequence"/>
</dbReference>
<evidence type="ECO:0000256" key="2">
    <source>
        <dbReference type="ARBA" id="ARBA00023002"/>
    </source>
</evidence>
<comment type="similarity">
    <text evidence="1">Belongs to the Gfo/Idh/MocA family.</text>
</comment>
<evidence type="ECO:0000313" key="7">
    <source>
        <dbReference type="Proteomes" id="UP001589702"/>
    </source>
</evidence>
<evidence type="ECO:0000256" key="1">
    <source>
        <dbReference type="ARBA" id="ARBA00010928"/>
    </source>
</evidence>
<dbReference type="RefSeq" id="WP_234754522.1">
    <property type="nucleotide sequence ID" value="NZ_BAAAWN010000001.1"/>
</dbReference>
<dbReference type="SUPFAM" id="SSF55347">
    <property type="entry name" value="Glyceraldehyde-3-phosphate dehydrogenase-like, C-terminal domain"/>
    <property type="match status" value="1"/>
</dbReference>
<dbReference type="InterPro" id="IPR055170">
    <property type="entry name" value="GFO_IDH_MocA-like_dom"/>
</dbReference>
<dbReference type="EMBL" id="JBHMBC010000002">
    <property type="protein sequence ID" value="MFB9818031.1"/>
    <property type="molecule type" value="Genomic_DNA"/>
</dbReference>
<proteinExistence type="inferred from homology"/>
<keyword evidence="7" id="KW-1185">Reference proteome</keyword>
<organism evidence="6 7">
    <name type="scientific">Arthrobacter ramosus</name>
    <dbReference type="NCBI Taxonomy" id="1672"/>
    <lineage>
        <taxon>Bacteria</taxon>
        <taxon>Bacillati</taxon>
        <taxon>Actinomycetota</taxon>
        <taxon>Actinomycetes</taxon>
        <taxon>Micrococcales</taxon>
        <taxon>Micrococcaceae</taxon>
        <taxon>Arthrobacter</taxon>
    </lineage>
</organism>
<dbReference type="Pfam" id="PF01408">
    <property type="entry name" value="GFO_IDH_MocA"/>
    <property type="match status" value="1"/>
</dbReference>
<dbReference type="SUPFAM" id="SSF51735">
    <property type="entry name" value="NAD(P)-binding Rossmann-fold domains"/>
    <property type="match status" value="1"/>
</dbReference>
<keyword evidence="2" id="KW-0560">Oxidoreductase</keyword>
<protein>
    <submittedName>
        <fullName evidence="6">Gfo/Idh/MocA family protein</fullName>
    </submittedName>
</protein>
<gene>
    <name evidence="6" type="ORF">ACFFP1_00790</name>
</gene>
<keyword evidence="3" id="KW-0520">NAD</keyword>
<accession>A0ABV5XUE1</accession>
<dbReference type="InterPro" id="IPR051317">
    <property type="entry name" value="Gfo/Idh/MocA_oxidoreduct"/>
</dbReference>
<feature type="domain" description="GFO/IDH/MocA-like oxidoreductase" evidence="5">
    <location>
        <begin position="132"/>
        <end position="252"/>
    </location>
</feature>
<evidence type="ECO:0000259" key="4">
    <source>
        <dbReference type="Pfam" id="PF01408"/>
    </source>
</evidence>
<name>A0ABV5XUE1_ARTRM</name>
<evidence type="ECO:0000313" key="6">
    <source>
        <dbReference type="EMBL" id="MFB9818031.1"/>
    </source>
</evidence>
<dbReference type="Pfam" id="PF22725">
    <property type="entry name" value="GFO_IDH_MocA_C3"/>
    <property type="match status" value="1"/>
</dbReference>
<sequence>MTKRLIWGLVGASDIAATRMIPAIRRVGDVVASVVSGDTNHAKAYAERNRIGRHHESLDALLADASIDAVYISSRNQHHYRQTIAAASAGKHVLCEKPVATTLEEAQAMVEACRVHNVVLAVNHHLPAAGTHQTIRALVLSGGIGRPLSVNVRHSTLLPERLRGWRLEKSPGAGVVMDLSCHNASVVNPLLGTRPLDVVASTLSQSDWSSGVDDASSASIRYHADTLVDFQDSFTMPFTPSFIQINGDQGSVLGHDVMTPEPKGSIVLTDHSGTREIPVTERRHTYDITLERFRSAVREGAQPVVDGVDAANALSVSLSILEAGRTGERQLIEFITR</sequence>
<dbReference type="InterPro" id="IPR000683">
    <property type="entry name" value="Gfo/Idh/MocA-like_OxRdtase_N"/>
</dbReference>
<dbReference type="Gene3D" id="3.40.50.720">
    <property type="entry name" value="NAD(P)-binding Rossmann-like Domain"/>
    <property type="match status" value="1"/>
</dbReference>
<evidence type="ECO:0000259" key="5">
    <source>
        <dbReference type="Pfam" id="PF22725"/>
    </source>
</evidence>
<dbReference type="InterPro" id="IPR036291">
    <property type="entry name" value="NAD(P)-bd_dom_sf"/>
</dbReference>
<feature type="domain" description="Gfo/Idh/MocA-like oxidoreductase N-terminal" evidence="4">
    <location>
        <begin position="7"/>
        <end position="124"/>
    </location>
</feature>
<dbReference type="PANTHER" id="PTHR43708:SF5">
    <property type="entry name" value="CONSERVED EXPRESSED OXIDOREDUCTASE (EUROFUNG)-RELATED"/>
    <property type="match status" value="1"/>
</dbReference>
<comment type="caution">
    <text evidence="6">The sequence shown here is derived from an EMBL/GenBank/DDBJ whole genome shotgun (WGS) entry which is preliminary data.</text>
</comment>
<dbReference type="Gene3D" id="3.30.360.10">
    <property type="entry name" value="Dihydrodipicolinate Reductase, domain 2"/>
    <property type="match status" value="1"/>
</dbReference>
<evidence type="ECO:0000256" key="3">
    <source>
        <dbReference type="ARBA" id="ARBA00023027"/>
    </source>
</evidence>
<dbReference type="PANTHER" id="PTHR43708">
    <property type="entry name" value="CONSERVED EXPRESSED OXIDOREDUCTASE (EUROFUNG)"/>
    <property type="match status" value="1"/>
</dbReference>